<dbReference type="RefSeq" id="WP_091939808.1">
    <property type="nucleotide sequence ID" value="NZ_FNCY01000021.1"/>
</dbReference>
<dbReference type="GO" id="GO:0005886">
    <property type="term" value="C:plasma membrane"/>
    <property type="evidence" value="ECO:0007669"/>
    <property type="project" value="UniProtKB-SubCell"/>
</dbReference>
<feature type="transmembrane region" description="Helical" evidence="6">
    <location>
        <begin position="283"/>
        <end position="302"/>
    </location>
</feature>
<feature type="transmembrane region" description="Helical" evidence="6">
    <location>
        <begin position="81"/>
        <end position="103"/>
    </location>
</feature>
<accession>A0A1G8LJE0</accession>
<evidence type="ECO:0000313" key="8">
    <source>
        <dbReference type="Proteomes" id="UP000198607"/>
    </source>
</evidence>
<keyword evidence="8" id="KW-1185">Reference proteome</keyword>
<keyword evidence="3 6" id="KW-0812">Transmembrane</keyword>
<keyword evidence="5 6" id="KW-0472">Membrane</keyword>
<evidence type="ECO:0000256" key="6">
    <source>
        <dbReference type="SAM" id="Phobius"/>
    </source>
</evidence>
<feature type="transmembrane region" description="Helical" evidence="6">
    <location>
        <begin position="245"/>
        <end position="271"/>
    </location>
</feature>
<sequence length="329" mass="34881">MRRIISVSLLLAAVLIVVPGILTLVGGGYWFRVMTTIGVFSILTMSANLITGTTGLMSLGHAGFYGIGAYATALLSTKFGWPFYLTLPVSGAITAAFGILLALPTMRLIGIYFAVATLGLGEIIHVTLLNWVDFTRGPMGISAIPGVTLPGVFTASDTTHYYAVAITALIAAFVLGRLTHSYYGNALRAVREDDQCAASMGLNVVGLKIQSFAFACFFAGVAGGLWAHTTGYISPGDFRFSESILILAMMVVGGLGSLPGAVLGAVILLGLPEFLRPIGDYRMIVVGAVMFFSILFLPRGLLGETPVLTVVRRQFGLAWDAKSNLGWRQ</sequence>
<reference evidence="7 8" key="1">
    <citation type="submission" date="2016-10" db="EMBL/GenBank/DDBJ databases">
        <authorList>
            <person name="de Groot N.N."/>
        </authorList>
    </citation>
    <scope>NUCLEOTIDE SEQUENCE [LARGE SCALE GENOMIC DNA]</scope>
    <source>
        <strain evidence="7 8">DSM 5885</strain>
    </source>
</reference>
<name>A0A1G8LJE0_9RHOO</name>
<dbReference type="OrthoDB" id="8846334at2"/>
<dbReference type="EMBL" id="FNCY01000021">
    <property type="protein sequence ID" value="SDI55350.1"/>
    <property type="molecule type" value="Genomic_DNA"/>
</dbReference>
<organism evidence="7 8">
    <name type="scientific">Propionivibrio dicarboxylicus</name>
    <dbReference type="NCBI Taxonomy" id="83767"/>
    <lineage>
        <taxon>Bacteria</taxon>
        <taxon>Pseudomonadati</taxon>
        <taxon>Pseudomonadota</taxon>
        <taxon>Betaproteobacteria</taxon>
        <taxon>Rhodocyclales</taxon>
        <taxon>Rhodocyclaceae</taxon>
        <taxon>Propionivibrio</taxon>
    </lineage>
</organism>
<dbReference type="AlphaFoldDB" id="A0A1G8LJE0"/>
<dbReference type="Proteomes" id="UP000198607">
    <property type="component" value="Unassembled WGS sequence"/>
</dbReference>
<evidence type="ECO:0000256" key="5">
    <source>
        <dbReference type="ARBA" id="ARBA00023136"/>
    </source>
</evidence>
<evidence type="ECO:0000256" key="2">
    <source>
        <dbReference type="ARBA" id="ARBA00022475"/>
    </source>
</evidence>
<feature type="transmembrane region" description="Helical" evidence="6">
    <location>
        <begin position="212"/>
        <end position="233"/>
    </location>
</feature>
<evidence type="ECO:0000256" key="4">
    <source>
        <dbReference type="ARBA" id="ARBA00022989"/>
    </source>
</evidence>
<dbReference type="GO" id="GO:0015658">
    <property type="term" value="F:branched-chain amino acid transmembrane transporter activity"/>
    <property type="evidence" value="ECO:0007669"/>
    <property type="project" value="InterPro"/>
</dbReference>
<feature type="transmembrane region" description="Helical" evidence="6">
    <location>
        <begin position="110"/>
        <end position="132"/>
    </location>
</feature>
<dbReference type="InterPro" id="IPR043428">
    <property type="entry name" value="LivM-like"/>
</dbReference>
<evidence type="ECO:0000313" key="7">
    <source>
        <dbReference type="EMBL" id="SDI55350.1"/>
    </source>
</evidence>
<evidence type="ECO:0000256" key="3">
    <source>
        <dbReference type="ARBA" id="ARBA00022692"/>
    </source>
</evidence>
<keyword evidence="4 6" id="KW-1133">Transmembrane helix</keyword>
<feature type="transmembrane region" description="Helical" evidence="6">
    <location>
        <begin position="159"/>
        <end position="178"/>
    </location>
</feature>
<feature type="transmembrane region" description="Helical" evidence="6">
    <location>
        <begin position="56"/>
        <end position="75"/>
    </location>
</feature>
<dbReference type="STRING" id="83767.SAMN05660652_03647"/>
<dbReference type="CDD" id="cd06581">
    <property type="entry name" value="TM_PBP1_LivM_like"/>
    <property type="match status" value="1"/>
</dbReference>
<dbReference type="PANTHER" id="PTHR30482:SF20">
    <property type="entry name" value="HIGH-AFFINITY BRANCHED-CHAIN AMINO ACID TRANSPORT SYSTEM PERMEASE PROTEIN LIVM"/>
    <property type="match status" value="1"/>
</dbReference>
<keyword evidence="2" id="KW-1003">Cell membrane</keyword>
<gene>
    <name evidence="7" type="ORF">SAMN05660652_03647</name>
</gene>
<dbReference type="InterPro" id="IPR001851">
    <property type="entry name" value="ABC_transp_permease"/>
</dbReference>
<protein>
    <submittedName>
        <fullName evidence="7">Branched-chain amino acid transport system permease protein</fullName>
    </submittedName>
</protein>
<dbReference type="Pfam" id="PF02653">
    <property type="entry name" value="BPD_transp_2"/>
    <property type="match status" value="1"/>
</dbReference>
<feature type="transmembrane region" description="Helical" evidence="6">
    <location>
        <begin position="29"/>
        <end position="49"/>
    </location>
</feature>
<proteinExistence type="predicted"/>
<comment type="subcellular location">
    <subcellularLocation>
        <location evidence="1">Cell membrane</location>
        <topology evidence="1">Multi-pass membrane protein</topology>
    </subcellularLocation>
</comment>
<evidence type="ECO:0000256" key="1">
    <source>
        <dbReference type="ARBA" id="ARBA00004651"/>
    </source>
</evidence>
<dbReference type="PANTHER" id="PTHR30482">
    <property type="entry name" value="HIGH-AFFINITY BRANCHED-CHAIN AMINO ACID TRANSPORT SYSTEM PERMEASE"/>
    <property type="match status" value="1"/>
</dbReference>